<proteinExistence type="predicted"/>
<dbReference type="Gene3D" id="3.30.200.20">
    <property type="entry name" value="Phosphorylase Kinase, domain 1"/>
    <property type="match status" value="1"/>
</dbReference>
<organism evidence="12 13">
    <name type="scientific">Laspinema palackyanum D2a</name>
    <dbReference type="NCBI Taxonomy" id="2953684"/>
    <lineage>
        <taxon>Bacteria</taxon>
        <taxon>Bacillati</taxon>
        <taxon>Cyanobacteriota</taxon>
        <taxon>Cyanophyceae</taxon>
        <taxon>Oscillatoriophycideae</taxon>
        <taxon>Oscillatoriales</taxon>
        <taxon>Laspinemataceae</taxon>
        <taxon>Laspinema</taxon>
        <taxon>Laspinema palackyanum</taxon>
    </lineage>
</organism>
<dbReference type="InterPro" id="IPR017441">
    <property type="entry name" value="Protein_kinase_ATP_BS"/>
</dbReference>
<comment type="catalytic activity">
    <reaction evidence="8">
        <text>L-seryl-[protein] + ATP = O-phospho-L-seryl-[protein] + ADP + H(+)</text>
        <dbReference type="Rhea" id="RHEA:17989"/>
        <dbReference type="Rhea" id="RHEA-COMP:9863"/>
        <dbReference type="Rhea" id="RHEA-COMP:11604"/>
        <dbReference type="ChEBI" id="CHEBI:15378"/>
        <dbReference type="ChEBI" id="CHEBI:29999"/>
        <dbReference type="ChEBI" id="CHEBI:30616"/>
        <dbReference type="ChEBI" id="CHEBI:83421"/>
        <dbReference type="ChEBI" id="CHEBI:456216"/>
        <dbReference type="EC" id="2.7.11.1"/>
    </reaction>
</comment>
<evidence type="ECO:0000256" key="6">
    <source>
        <dbReference type="ARBA" id="ARBA00022840"/>
    </source>
</evidence>
<keyword evidence="3" id="KW-0808">Transferase</keyword>
<evidence type="ECO:0000313" key="12">
    <source>
        <dbReference type="EMBL" id="MCT7970238.1"/>
    </source>
</evidence>
<dbReference type="Pfam" id="PF00069">
    <property type="entry name" value="Pkinase"/>
    <property type="match status" value="1"/>
</dbReference>
<keyword evidence="4 9" id="KW-0547">Nucleotide-binding</keyword>
<keyword evidence="2" id="KW-0723">Serine/threonine-protein kinase</keyword>
<dbReference type="EC" id="2.7.11.1" evidence="1"/>
<evidence type="ECO:0000313" key="13">
    <source>
        <dbReference type="Proteomes" id="UP001525890"/>
    </source>
</evidence>
<comment type="catalytic activity">
    <reaction evidence="7">
        <text>L-threonyl-[protein] + ATP = O-phospho-L-threonyl-[protein] + ADP + H(+)</text>
        <dbReference type="Rhea" id="RHEA:46608"/>
        <dbReference type="Rhea" id="RHEA-COMP:11060"/>
        <dbReference type="Rhea" id="RHEA-COMP:11605"/>
        <dbReference type="ChEBI" id="CHEBI:15378"/>
        <dbReference type="ChEBI" id="CHEBI:30013"/>
        <dbReference type="ChEBI" id="CHEBI:30616"/>
        <dbReference type="ChEBI" id="CHEBI:61977"/>
        <dbReference type="ChEBI" id="CHEBI:456216"/>
        <dbReference type="EC" id="2.7.11.1"/>
    </reaction>
</comment>
<comment type="caution">
    <text evidence="12">The sequence shown here is derived from an EMBL/GenBank/DDBJ whole genome shotgun (WGS) entry which is preliminary data.</text>
</comment>
<keyword evidence="13" id="KW-1185">Reference proteome</keyword>
<protein>
    <recommendedName>
        <fullName evidence="1">non-specific serine/threonine protein kinase</fullName>
        <ecNumber evidence="1">2.7.11.1</ecNumber>
    </recommendedName>
</protein>
<evidence type="ECO:0000256" key="4">
    <source>
        <dbReference type="ARBA" id="ARBA00022741"/>
    </source>
</evidence>
<evidence type="ECO:0000259" key="11">
    <source>
        <dbReference type="PROSITE" id="PS50011"/>
    </source>
</evidence>
<dbReference type="PANTHER" id="PTHR24363:SF0">
    <property type="entry name" value="SERINE_THREONINE KINASE LIKE DOMAIN CONTAINING 1"/>
    <property type="match status" value="1"/>
</dbReference>
<evidence type="ECO:0000256" key="8">
    <source>
        <dbReference type="ARBA" id="ARBA00048679"/>
    </source>
</evidence>
<dbReference type="Gene3D" id="1.10.510.10">
    <property type="entry name" value="Transferase(Phosphotransferase) domain 1"/>
    <property type="match status" value="1"/>
</dbReference>
<evidence type="ECO:0000256" key="7">
    <source>
        <dbReference type="ARBA" id="ARBA00047899"/>
    </source>
</evidence>
<evidence type="ECO:0000256" key="9">
    <source>
        <dbReference type="PROSITE-ProRule" id="PRU10141"/>
    </source>
</evidence>
<keyword evidence="6 9" id="KW-0067">ATP-binding</keyword>
<accession>A0ABT2MZQ1</accession>
<keyword evidence="5 12" id="KW-0418">Kinase</keyword>
<dbReference type="SUPFAM" id="SSF56112">
    <property type="entry name" value="Protein kinase-like (PK-like)"/>
    <property type="match status" value="1"/>
</dbReference>
<evidence type="ECO:0000256" key="1">
    <source>
        <dbReference type="ARBA" id="ARBA00012513"/>
    </source>
</evidence>
<dbReference type="Proteomes" id="UP001525890">
    <property type="component" value="Unassembled WGS sequence"/>
</dbReference>
<dbReference type="GO" id="GO:0016301">
    <property type="term" value="F:kinase activity"/>
    <property type="evidence" value="ECO:0007669"/>
    <property type="project" value="UniProtKB-KW"/>
</dbReference>
<gene>
    <name evidence="12" type="ORF">NG799_28380</name>
</gene>
<dbReference type="InterPro" id="IPR000719">
    <property type="entry name" value="Prot_kinase_dom"/>
</dbReference>
<dbReference type="InterPro" id="IPR011009">
    <property type="entry name" value="Kinase-like_dom_sf"/>
</dbReference>
<dbReference type="RefSeq" id="WP_368009658.1">
    <property type="nucleotide sequence ID" value="NZ_JAMXFF010000082.1"/>
</dbReference>
<dbReference type="PANTHER" id="PTHR24363">
    <property type="entry name" value="SERINE/THREONINE PROTEIN KINASE"/>
    <property type="match status" value="1"/>
</dbReference>
<feature type="compositionally biased region" description="Pro residues" evidence="10">
    <location>
        <begin position="559"/>
        <end position="610"/>
    </location>
</feature>
<dbReference type="PROSITE" id="PS00107">
    <property type="entry name" value="PROTEIN_KINASE_ATP"/>
    <property type="match status" value="1"/>
</dbReference>
<feature type="region of interest" description="Disordered" evidence="10">
    <location>
        <begin position="365"/>
        <end position="439"/>
    </location>
</feature>
<evidence type="ECO:0000256" key="10">
    <source>
        <dbReference type="SAM" id="MobiDB-lite"/>
    </source>
</evidence>
<feature type="binding site" evidence="9">
    <location>
        <position position="45"/>
    </location>
    <ligand>
        <name>ATP</name>
        <dbReference type="ChEBI" id="CHEBI:30616"/>
    </ligand>
</feature>
<feature type="compositionally biased region" description="Polar residues" evidence="10">
    <location>
        <begin position="625"/>
        <end position="636"/>
    </location>
</feature>
<sequence length="711" mass="77002">MQTAIFSGTILQNRYHILSLLGQGGFGRTYLAEDQGRFNERCALKEFIPAPNGSHAQVKSLELFQREAAILYQIQHPQIPQFRATFEEEGRLFLVQDYVAGKTYRTLLEEYKSAGKRFSETEVLQLMQQLLPILDYIHSQGIIHRDISPENIIRRESDRWPVLIDFGVVKELATLIQFPEQGTAATTVGKLGYAPSEQMQTGRAYPSSDLYALAVTAVVLLTVREPQDLFDDVKLVWHWERFIPHPVQPELARILNRMLSYKPGDRYQYAKEVQLVLGQLTAQRPIPQHNDPSASELATIAIGRNPVGSPTLDPNASRPGISPSSDSLFDHPIAIGLGIFAIILLSGLGSWNVVRSFLKLDRPDVQENPAPLFSNVESDLEPAPVPPIPSPLPNSTTTGSPNPGSTPSTPGTSSNPLLIPGIPRPGSQQPEPPPPADPIISTIPLNVDSGVTTAVEGTVEENEIIKYIVSGTAGEVLSASLANRGILMNVWGPNRQALGESRGVSQWTGRLQETGEYQIELFSLPGFSPSNFELRITRASQASTDPESAPPVSLGDQSPVPPEPLESTPSPAPAPSPQSSPEPTPAPSPQSSPEPTPAPRPIPVPTPSSDPTPGIDIQRVEVSGGSRSQMSGRTTNQPTRYVVNVNRGQMLRVSVVSGAIGLDIRYPNGQLVEDGAMRVQWQGQVSVPGDYTIDVAAGAGIPYELEISVSD</sequence>
<name>A0ABT2MZQ1_9CYAN</name>
<evidence type="ECO:0000256" key="5">
    <source>
        <dbReference type="ARBA" id="ARBA00022777"/>
    </source>
</evidence>
<reference evidence="12 13" key="1">
    <citation type="journal article" date="2022" name="Front. Microbiol.">
        <title>High genomic differentiation and limited gene flow indicate recent cryptic speciation within the genus Laspinema (cyanobacteria).</title>
        <authorList>
            <person name="Stanojkovic A."/>
            <person name="Skoupy S."/>
            <person name="Skaloud P."/>
            <person name="Dvorak P."/>
        </authorList>
    </citation>
    <scope>NUCLEOTIDE SEQUENCE [LARGE SCALE GENOMIC DNA]</scope>
    <source>
        <strain evidence="12 13">D2a</strain>
    </source>
</reference>
<evidence type="ECO:0000256" key="3">
    <source>
        <dbReference type="ARBA" id="ARBA00022679"/>
    </source>
</evidence>
<feature type="domain" description="Protein kinase" evidence="11">
    <location>
        <begin position="15"/>
        <end position="277"/>
    </location>
</feature>
<dbReference type="Gene3D" id="2.60.120.380">
    <property type="match status" value="2"/>
</dbReference>
<dbReference type="EMBL" id="JAMXFF010000082">
    <property type="protein sequence ID" value="MCT7970238.1"/>
    <property type="molecule type" value="Genomic_DNA"/>
</dbReference>
<feature type="compositionally biased region" description="Low complexity" evidence="10">
    <location>
        <begin position="393"/>
        <end position="429"/>
    </location>
</feature>
<dbReference type="PROSITE" id="PS50011">
    <property type="entry name" value="PROTEIN_KINASE_DOM"/>
    <property type="match status" value="1"/>
</dbReference>
<feature type="region of interest" description="Disordered" evidence="10">
    <location>
        <begin position="540"/>
        <end position="636"/>
    </location>
</feature>
<feature type="compositionally biased region" description="Pro residues" evidence="10">
    <location>
        <begin position="383"/>
        <end position="392"/>
    </location>
</feature>
<evidence type="ECO:0000256" key="2">
    <source>
        <dbReference type="ARBA" id="ARBA00022527"/>
    </source>
</evidence>
<dbReference type="CDD" id="cd14014">
    <property type="entry name" value="STKc_PknB_like"/>
    <property type="match status" value="1"/>
</dbReference>